<dbReference type="InterPro" id="IPR003342">
    <property type="entry name" value="ArnT-like_N"/>
</dbReference>
<feature type="domain" description="MIR" evidence="17">
    <location>
        <begin position="481"/>
        <end position="537"/>
    </location>
</feature>
<dbReference type="EC" id="2.4.1.109" evidence="4 15"/>
<feature type="transmembrane region" description="Helical" evidence="15">
    <location>
        <begin position="676"/>
        <end position="697"/>
    </location>
</feature>
<dbReference type="InterPro" id="IPR036300">
    <property type="entry name" value="MIR_dom_sf"/>
</dbReference>
<reference evidence="18 19" key="1">
    <citation type="journal article" date="2019" name="Nat. Ecol. Evol.">
        <title>Megaphylogeny resolves global patterns of mushroom evolution.</title>
        <authorList>
            <person name="Varga T."/>
            <person name="Krizsan K."/>
            <person name="Foldi C."/>
            <person name="Dima B."/>
            <person name="Sanchez-Garcia M."/>
            <person name="Sanchez-Ramirez S."/>
            <person name="Szollosi G.J."/>
            <person name="Szarkandi J.G."/>
            <person name="Papp V."/>
            <person name="Albert L."/>
            <person name="Andreopoulos W."/>
            <person name="Angelini C."/>
            <person name="Antonin V."/>
            <person name="Barry K.W."/>
            <person name="Bougher N.L."/>
            <person name="Buchanan P."/>
            <person name="Buyck B."/>
            <person name="Bense V."/>
            <person name="Catcheside P."/>
            <person name="Chovatia M."/>
            <person name="Cooper J."/>
            <person name="Damon W."/>
            <person name="Desjardin D."/>
            <person name="Finy P."/>
            <person name="Geml J."/>
            <person name="Haridas S."/>
            <person name="Hughes K."/>
            <person name="Justo A."/>
            <person name="Karasinski D."/>
            <person name="Kautmanova I."/>
            <person name="Kiss B."/>
            <person name="Kocsube S."/>
            <person name="Kotiranta H."/>
            <person name="LaButti K.M."/>
            <person name="Lechner B.E."/>
            <person name="Liimatainen K."/>
            <person name="Lipzen A."/>
            <person name="Lukacs Z."/>
            <person name="Mihaltcheva S."/>
            <person name="Morgado L.N."/>
            <person name="Niskanen T."/>
            <person name="Noordeloos M.E."/>
            <person name="Ohm R.A."/>
            <person name="Ortiz-Santana B."/>
            <person name="Ovrebo C."/>
            <person name="Racz N."/>
            <person name="Riley R."/>
            <person name="Savchenko A."/>
            <person name="Shiryaev A."/>
            <person name="Soop K."/>
            <person name="Spirin V."/>
            <person name="Szebenyi C."/>
            <person name="Tomsovsky M."/>
            <person name="Tulloss R.E."/>
            <person name="Uehling J."/>
            <person name="Grigoriev I.V."/>
            <person name="Vagvolgyi C."/>
            <person name="Papp T."/>
            <person name="Martin F.M."/>
            <person name="Miettinen O."/>
            <person name="Hibbett D.S."/>
            <person name="Nagy L.G."/>
        </authorList>
    </citation>
    <scope>NUCLEOTIDE SEQUENCE [LARGE SCALE GENOMIC DNA]</scope>
    <source>
        <strain evidence="18 19">CBS 166.37</strain>
    </source>
</reference>
<evidence type="ECO:0000256" key="14">
    <source>
        <dbReference type="ARBA" id="ARBA00045102"/>
    </source>
</evidence>
<evidence type="ECO:0000256" key="16">
    <source>
        <dbReference type="SAM" id="MobiDB-lite"/>
    </source>
</evidence>
<dbReference type="GO" id="GO:0031502">
    <property type="term" value="C:dolichyl-phosphate-mannose-protein mannosyltransferase complex"/>
    <property type="evidence" value="ECO:0007669"/>
    <property type="project" value="UniProtKB-ARBA"/>
</dbReference>
<sequence length="915" mass="102530">MSGNVRARRPASPPPGVPHAAPIATQRFPHPREDHLDADARRAAASKGFAPGRTKNYPPGGLHLTSVEWKLLLVIVLVASAVRLFRLSKPNSVVFDEVHFGKFASKYIKTQYFVDVHPPLAKLLITLAAFVFGYDGQFDFKDIGKIYDHVPYVAMRMVPATLGVATVPLAYLTLRALDCRTTTALLASFLITFENGMVTQSRHILLDSPLIFFTALTVFLWSGFCNEDKHEPFTTSWWTWLTLSGLSLGAVVSCKWVGLFTIATIGVSTIMQLWNLLGDLRVPPRLFMRHFIARALCLIVVPTLFYMAMFQIHFLILENSGDGDGFMSSEFQHTLGGRGMADTYADIAIGSQVTIRHVNTQGGYLHSHPHNYPGGSKQQQVTLYPHRDQNNDFRIYNASENGMDFDYVNSPLAYVTPNMRIKLRHIATEKHVHSHDIRPPVSEVDFQNEVSAYGMPGFAGDANDDWFVEIDHGDKRDKESTKRLRTLRTTFRLRHALTGCYLFSHKVKLPDWGFEQQEVTCNKNAVKDNSLWFIETAQHPALPANAPKVNYKLPGFLGKFLELQQVMWTTNAGLTDRHTFDSRPDSWPRLRRGINFWVKDHRQIYLLGNPMIWWLSSLAVFAYFAVRVFLILRAKRGYKDFNNTKVVKYDTLCGFLFIGWGLHYSPFFIMGRQLFLHHYFPALYFAILLLCVVFDLVTSTLRPRIRLQIAAVLVIVAIWNFQHFSPLAYGSPWTKSKCESARWLKTWDFSCNDFYDNYAQYNSIAAATPTKSEAPVATTIGGEPGGRAAIVVEDNAAQPIAPVDEHSTAVAPGKAEPGRDIFAGEPVKEVKSSVPAPAPPRDPHEEKQISQVVTQATDTPANSDQSTDASSSSSDKSIESELKSVAAAPKEVAGPLREAEVEAEKVAQELYPDDA</sequence>
<feature type="transmembrane region" description="Helical" evidence="15">
    <location>
        <begin position="652"/>
        <end position="670"/>
    </location>
</feature>
<keyword evidence="12" id="KW-0325">Glycoprotein</keyword>
<evidence type="ECO:0000256" key="13">
    <source>
        <dbReference type="ARBA" id="ARBA00045085"/>
    </source>
</evidence>
<feature type="domain" description="MIR" evidence="17">
    <location>
        <begin position="412"/>
        <end position="471"/>
    </location>
</feature>
<evidence type="ECO:0000256" key="12">
    <source>
        <dbReference type="ARBA" id="ARBA00023180"/>
    </source>
</evidence>
<dbReference type="Pfam" id="PF16192">
    <property type="entry name" value="PMT_4TMC"/>
    <property type="match status" value="1"/>
</dbReference>
<dbReference type="InterPro" id="IPR027005">
    <property type="entry name" value="PMT-like"/>
</dbReference>
<feature type="transmembrane region" description="Helical" evidence="15">
    <location>
        <begin position="244"/>
        <end position="270"/>
    </location>
</feature>
<feature type="transmembrane region" description="Helical" evidence="15">
    <location>
        <begin position="112"/>
        <end position="134"/>
    </location>
</feature>
<evidence type="ECO:0000256" key="2">
    <source>
        <dbReference type="ARBA" id="ARBA00004922"/>
    </source>
</evidence>
<keyword evidence="8" id="KW-0677">Repeat</keyword>
<dbReference type="InterPro" id="IPR016093">
    <property type="entry name" value="MIR_motif"/>
</dbReference>
<keyword evidence="19" id="KW-1185">Reference proteome</keyword>
<evidence type="ECO:0000256" key="11">
    <source>
        <dbReference type="ARBA" id="ARBA00023136"/>
    </source>
</evidence>
<keyword evidence="7 15" id="KW-0812">Transmembrane</keyword>
<feature type="compositionally biased region" description="Polar residues" evidence="16">
    <location>
        <begin position="849"/>
        <end position="862"/>
    </location>
</feature>
<evidence type="ECO:0000256" key="8">
    <source>
        <dbReference type="ARBA" id="ARBA00022737"/>
    </source>
</evidence>
<dbReference type="InterPro" id="IPR032421">
    <property type="entry name" value="PMT_4TMC"/>
</dbReference>
<proteinExistence type="inferred from homology"/>
<dbReference type="GO" id="GO:0004169">
    <property type="term" value="F:dolichyl-phosphate-mannose-protein mannosyltransferase activity"/>
    <property type="evidence" value="ECO:0007669"/>
    <property type="project" value="UniProtKB-UniRule"/>
</dbReference>
<dbReference type="PANTHER" id="PTHR10050">
    <property type="entry name" value="DOLICHYL-PHOSPHATE-MANNOSE--PROTEIN MANNOSYLTRANSFERASE"/>
    <property type="match status" value="1"/>
</dbReference>
<evidence type="ECO:0000256" key="10">
    <source>
        <dbReference type="ARBA" id="ARBA00022989"/>
    </source>
</evidence>
<comment type="catalytic activity">
    <reaction evidence="14 15">
        <text>a di-trans,poly-cis-dolichyl beta-D-mannosyl phosphate + L-seryl-[protein] = 3-O-(alpha-D-mannosyl)-L-seryl-[protein] + a di-trans,poly-cis-dolichyl phosphate + H(+)</text>
        <dbReference type="Rhea" id="RHEA:17377"/>
        <dbReference type="Rhea" id="RHEA-COMP:9863"/>
        <dbReference type="Rhea" id="RHEA-COMP:13546"/>
        <dbReference type="Rhea" id="RHEA-COMP:19498"/>
        <dbReference type="Rhea" id="RHEA-COMP:19501"/>
        <dbReference type="ChEBI" id="CHEBI:15378"/>
        <dbReference type="ChEBI" id="CHEBI:29999"/>
        <dbReference type="ChEBI" id="CHEBI:57683"/>
        <dbReference type="ChEBI" id="CHEBI:58211"/>
        <dbReference type="ChEBI" id="CHEBI:137321"/>
        <dbReference type="EC" id="2.4.1.109"/>
    </reaction>
</comment>
<comment type="catalytic activity">
    <reaction evidence="13 15">
        <text>a di-trans,poly-cis-dolichyl beta-D-mannosyl phosphate + L-threonyl-[protein] = 3-O-(alpha-D-mannosyl)-L-threonyl-[protein] + a di-trans,poly-cis-dolichyl phosphate + H(+)</text>
        <dbReference type="Rhea" id="RHEA:53396"/>
        <dbReference type="Rhea" id="RHEA-COMP:11060"/>
        <dbReference type="Rhea" id="RHEA-COMP:13547"/>
        <dbReference type="Rhea" id="RHEA-COMP:19498"/>
        <dbReference type="Rhea" id="RHEA-COMP:19501"/>
        <dbReference type="ChEBI" id="CHEBI:15378"/>
        <dbReference type="ChEBI" id="CHEBI:30013"/>
        <dbReference type="ChEBI" id="CHEBI:57683"/>
        <dbReference type="ChEBI" id="CHEBI:58211"/>
        <dbReference type="ChEBI" id="CHEBI:137323"/>
        <dbReference type="EC" id="2.4.1.109"/>
    </reaction>
</comment>
<keyword evidence="5 15" id="KW-0328">Glycosyltransferase</keyword>
<keyword evidence="9 15" id="KW-0256">Endoplasmic reticulum</keyword>
<feature type="compositionally biased region" description="Low complexity" evidence="16">
    <location>
        <begin position="863"/>
        <end position="875"/>
    </location>
</feature>
<accession>A0A5C3LSL4</accession>
<evidence type="ECO:0000313" key="18">
    <source>
        <dbReference type="EMBL" id="TFK35056.1"/>
    </source>
</evidence>
<dbReference type="FunFam" id="2.80.10.50:FF:000034">
    <property type="entry name" value="Dolichyl-phosphate-mannose-protein mannosyltransferase 1"/>
    <property type="match status" value="1"/>
</dbReference>
<dbReference type="Pfam" id="PF02366">
    <property type="entry name" value="PMT"/>
    <property type="match status" value="1"/>
</dbReference>
<comment type="pathway">
    <text evidence="2 15">Protein modification; protein glycosylation.</text>
</comment>
<evidence type="ECO:0000256" key="1">
    <source>
        <dbReference type="ARBA" id="ARBA00004477"/>
    </source>
</evidence>
<keyword evidence="11 15" id="KW-0472">Membrane</keyword>
<feature type="region of interest" description="Disordered" evidence="16">
    <location>
        <begin position="1"/>
        <end position="29"/>
    </location>
</feature>
<protein>
    <recommendedName>
        <fullName evidence="4 15">Dolichyl-phosphate-mannose--protein mannosyltransferase</fullName>
        <ecNumber evidence="4 15">2.4.1.109</ecNumber>
    </recommendedName>
</protein>
<feature type="domain" description="MIR" evidence="17">
    <location>
        <begin position="344"/>
        <end position="398"/>
    </location>
</feature>
<comment type="function">
    <text evidence="15">Transfers mannose from Dol-P-mannose to Ser or Thr residues on proteins.</text>
</comment>
<dbReference type="Gene3D" id="2.80.10.50">
    <property type="match status" value="1"/>
</dbReference>
<dbReference type="Pfam" id="PF02815">
    <property type="entry name" value="MIR"/>
    <property type="match status" value="1"/>
</dbReference>
<evidence type="ECO:0000256" key="6">
    <source>
        <dbReference type="ARBA" id="ARBA00022679"/>
    </source>
</evidence>
<feature type="transmembrane region" description="Helical" evidence="15">
    <location>
        <begin position="291"/>
        <end position="310"/>
    </location>
</feature>
<comment type="subcellular location">
    <subcellularLocation>
        <location evidence="1 15">Endoplasmic reticulum membrane</location>
        <topology evidence="1 15">Multi-pass membrane protein</topology>
    </subcellularLocation>
</comment>
<dbReference type="AlphaFoldDB" id="A0A5C3LSL4"/>
<name>A0A5C3LSL4_9AGAR</name>
<evidence type="ECO:0000256" key="4">
    <source>
        <dbReference type="ARBA" id="ARBA00012839"/>
    </source>
</evidence>
<keyword evidence="6 15" id="KW-0808">Transferase</keyword>
<feature type="transmembrane region" description="Helical" evidence="15">
    <location>
        <begin position="709"/>
        <end position="729"/>
    </location>
</feature>
<dbReference type="STRING" id="68775.A0A5C3LSL4"/>
<dbReference type="SMART" id="SM00472">
    <property type="entry name" value="MIR"/>
    <property type="match status" value="3"/>
</dbReference>
<organism evidence="18 19">
    <name type="scientific">Crucibulum laeve</name>
    <dbReference type="NCBI Taxonomy" id="68775"/>
    <lineage>
        <taxon>Eukaryota</taxon>
        <taxon>Fungi</taxon>
        <taxon>Dikarya</taxon>
        <taxon>Basidiomycota</taxon>
        <taxon>Agaricomycotina</taxon>
        <taxon>Agaricomycetes</taxon>
        <taxon>Agaricomycetidae</taxon>
        <taxon>Agaricales</taxon>
        <taxon>Agaricineae</taxon>
        <taxon>Nidulariaceae</taxon>
        <taxon>Crucibulum</taxon>
    </lineage>
</organism>
<gene>
    <name evidence="18" type="ORF">BDQ12DRAFT_737788</name>
</gene>
<evidence type="ECO:0000256" key="9">
    <source>
        <dbReference type="ARBA" id="ARBA00022824"/>
    </source>
</evidence>
<dbReference type="UniPathway" id="UPA00378"/>
<feature type="transmembrane region" description="Helical" evidence="15">
    <location>
        <begin position="154"/>
        <end position="174"/>
    </location>
</feature>
<evidence type="ECO:0000256" key="15">
    <source>
        <dbReference type="RuleBase" id="RU367007"/>
    </source>
</evidence>
<dbReference type="Proteomes" id="UP000308652">
    <property type="component" value="Unassembled WGS sequence"/>
</dbReference>
<evidence type="ECO:0000256" key="7">
    <source>
        <dbReference type="ARBA" id="ARBA00022692"/>
    </source>
</evidence>
<dbReference type="OrthoDB" id="292747at2759"/>
<keyword evidence="10 15" id="KW-1133">Transmembrane helix</keyword>
<evidence type="ECO:0000256" key="3">
    <source>
        <dbReference type="ARBA" id="ARBA00007222"/>
    </source>
</evidence>
<dbReference type="CDD" id="cd23283">
    <property type="entry name" value="beta-trefoil_MIR_PMT1-like"/>
    <property type="match status" value="1"/>
</dbReference>
<dbReference type="EMBL" id="ML213625">
    <property type="protein sequence ID" value="TFK35056.1"/>
    <property type="molecule type" value="Genomic_DNA"/>
</dbReference>
<evidence type="ECO:0000313" key="19">
    <source>
        <dbReference type="Proteomes" id="UP000308652"/>
    </source>
</evidence>
<feature type="transmembrane region" description="Helical" evidence="15">
    <location>
        <begin position="204"/>
        <end position="224"/>
    </location>
</feature>
<dbReference type="PANTHER" id="PTHR10050:SF50">
    <property type="entry name" value="DOLICHYL-PHOSPHATE-MANNOSE--PROTEIN MANNOSYLTRANSFERASE 1-RELATED"/>
    <property type="match status" value="1"/>
</dbReference>
<dbReference type="SUPFAM" id="SSF82109">
    <property type="entry name" value="MIR domain"/>
    <property type="match status" value="1"/>
</dbReference>
<evidence type="ECO:0000256" key="5">
    <source>
        <dbReference type="ARBA" id="ARBA00022676"/>
    </source>
</evidence>
<dbReference type="PROSITE" id="PS50919">
    <property type="entry name" value="MIR"/>
    <property type="match status" value="3"/>
</dbReference>
<feature type="transmembrane region" description="Helical" evidence="15">
    <location>
        <begin position="611"/>
        <end position="632"/>
    </location>
</feature>
<evidence type="ECO:0000259" key="17">
    <source>
        <dbReference type="PROSITE" id="PS50919"/>
    </source>
</evidence>
<comment type="similarity">
    <text evidence="3 15">Belongs to the glycosyltransferase 39 family.</text>
</comment>
<feature type="compositionally biased region" description="Basic and acidic residues" evidence="16">
    <location>
        <begin position="897"/>
        <end position="907"/>
    </location>
</feature>
<feature type="region of interest" description="Disordered" evidence="16">
    <location>
        <begin position="800"/>
        <end position="915"/>
    </location>
</feature>